<keyword evidence="2" id="KW-1185">Reference proteome</keyword>
<name>A0AA40KYC4_9HYME</name>
<organism evidence="1 2">
    <name type="scientific">Melipona bicolor</name>
    <dbReference type="NCBI Taxonomy" id="60889"/>
    <lineage>
        <taxon>Eukaryota</taxon>
        <taxon>Metazoa</taxon>
        <taxon>Ecdysozoa</taxon>
        <taxon>Arthropoda</taxon>
        <taxon>Hexapoda</taxon>
        <taxon>Insecta</taxon>
        <taxon>Pterygota</taxon>
        <taxon>Neoptera</taxon>
        <taxon>Endopterygota</taxon>
        <taxon>Hymenoptera</taxon>
        <taxon>Apocrita</taxon>
        <taxon>Aculeata</taxon>
        <taxon>Apoidea</taxon>
        <taxon>Anthophila</taxon>
        <taxon>Apidae</taxon>
        <taxon>Melipona</taxon>
    </lineage>
</organism>
<proteinExistence type="predicted"/>
<dbReference type="AlphaFoldDB" id="A0AA40KYC4"/>
<protein>
    <submittedName>
        <fullName evidence="1">Uncharacterized protein</fullName>
    </submittedName>
</protein>
<evidence type="ECO:0000313" key="2">
    <source>
        <dbReference type="Proteomes" id="UP001177670"/>
    </source>
</evidence>
<evidence type="ECO:0000313" key="1">
    <source>
        <dbReference type="EMBL" id="KAK1137421.1"/>
    </source>
</evidence>
<gene>
    <name evidence="1" type="ORF">K0M31_001931</name>
</gene>
<dbReference type="Proteomes" id="UP001177670">
    <property type="component" value="Unassembled WGS sequence"/>
</dbReference>
<comment type="caution">
    <text evidence="1">The sequence shown here is derived from an EMBL/GenBank/DDBJ whole genome shotgun (WGS) entry which is preliminary data.</text>
</comment>
<sequence>MKEESRERETKRCNIVIKGATWRVDNIKQAVEDFIKDEVKAEVKVRTARKLKIKESEEMVMAEIEKLEMKKEVMSKKQNLKRELYIDDGLTKEERVVPSRLSE</sequence>
<dbReference type="EMBL" id="JAHYIQ010000001">
    <property type="protein sequence ID" value="KAK1137421.1"/>
    <property type="molecule type" value="Genomic_DNA"/>
</dbReference>
<reference evidence="1" key="1">
    <citation type="submission" date="2021-10" db="EMBL/GenBank/DDBJ databases">
        <title>Melipona bicolor Genome sequencing and assembly.</title>
        <authorList>
            <person name="Araujo N.S."/>
            <person name="Arias M.C."/>
        </authorList>
    </citation>
    <scope>NUCLEOTIDE SEQUENCE</scope>
    <source>
        <strain evidence="1">USP_2M_L1-L4_2017</strain>
        <tissue evidence="1">Whole body</tissue>
    </source>
</reference>
<accession>A0AA40KYC4</accession>